<gene>
    <name evidence="2" type="ORF">HYDPIDRAFT_170633</name>
</gene>
<proteinExistence type="predicted"/>
<name>A0A0C9W9V4_9AGAM</name>
<feature type="region of interest" description="Disordered" evidence="1">
    <location>
        <begin position="349"/>
        <end position="368"/>
    </location>
</feature>
<protein>
    <submittedName>
        <fullName evidence="2">Uncharacterized protein</fullName>
    </submittedName>
</protein>
<dbReference type="EMBL" id="KN839881">
    <property type="protein sequence ID" value="KIJ59767.1"/>
    <property type="molecule type" value="Genomic_DNA"/>
</dbReference>
<evidence type="ECO:0000313" key="2">
    <source>
        <dbReference type="EMBL" id="KIJ59767.1"/>
    </source>
</evidence>
<evidence type="ECO:0000313" key="3">
    <source>
        <dbReference type="Proteomes" id="UP000053820"/>
    </source>
</evidence>
<dbReference type="AlphaFoldDB" id="A0A0C9W9V4"/>
<accession>A0A0C9W9V4</accession>
<sequence>MLSESELDDMVNVLAENTGMAPGEDLRWVECLVLLNYIAEHSAGKLDPKYASYGTASMLIKGELKGELIKQLNDAWKARSYQSIRNLEMLQRRPPLLEGVNRAECDWNYGVQAEATKRSWEREYIGEAADALWDHIQDHVKERPVDDPNARQMQSRPTPPLQYCAQYAAIVQSSGTGKSRAIDELSKSRFVIPINLRDETATGYPPRDTSVCSYFAVGAITTQKEAFSRACAFLQALFETTKDVLSGDLTFLQDLAKLDKAQPAPAQFRNYMEAGMSHKVHGEFRRKFYEVVCSRAFQLVGDYKTGLDTIMGHIGATSENGVERKFMRDDFPLKTAFQSLCKVLEDFKASRPPAGEPPKKKTKTAKGVSEADHLESPFVIVSFDEIHVLTRVKTSEGSRVFFSVFGELQRALRPLLHLSFFALFLTTTGKFNAIMPPPERDLSSRIQHGGRHLIPPFVDLGLDHVAKKTNFARMAALCGALATKLEGRKLKTISFPSPPQSYSVAKTINQRRTLICHQSSLVSPRDFPLNFLSTSYASRAEEMKQVEGHLRFVLRLDENMESMVTVSPSEPILSEAAYWIMQNPRFNLPGALMEILHRFSVHKGDRGELLVMLLFTMARDAAVGPANSLGRPIGRDRTCLLTGLLRSLFHLPTPLKETDHVDVLKSPGHHLKPTGAFLYNKLLETVFANSVVYFNHFIKVHQYKLVHVNYLMCMMVRGAAMLCATNQPGIDGLLPFLLDGDTIKPSNIGVVFWQVKNDSSFNDDPDLDLFDAMDPYRIGIFTSETKVPIIRIVFALASKKPCLKAVKCTGAKKLPFVTYDFWVAGLDKNILVPIGKEPNIWDALLQGSHGWKDVYEAGSTRAKALRQSGNHAAADGKGHWIQWLEGLESLDLS</sequence>
<reference evidence="2 3" key="1">
    <citation type="submission" date="2014-04" db="EMBL/GenBank/DDBJ databases">
        <title>Evolutionary Origins and Diversification of the Mycorrhizal Mutualists.</title>
        <authorList>
            <consortium name="DOE Joint Genome Institute"/>
            <consortium name="Mycorrhizal Genomics Consortium"/>
            <person name="Kohler A."/>
            <person name="Kuo A."/>
            <person name="Nagy L.G."/>
            <person name="Floudas D."/>
            <person name="Copeland A."/>
            <person name="Barry K.W."/>
            <person name="Cichocki N."/>
            <person name="Veneault-Fourrey C."/>
            <person name="LaButti K."/>
            <person name="Lindquist E.A."/>
            <person name="Lipzen A."/>
            <person name="Lundell T."/>
            <person name="Morin E."/>
            <person name="Murat C."/>
            <person name="Riley R."/>
            <person name="Ohm R."/>
            <person name="Sun H."/>
            <person name="Tunlid A."/>
            <person name="Henrissat B."/>
            <person name="Grigoriev I.V."/>
            <person name="Hibbett D.S."/>
            <person name="Martin F."/>
        </authorList>
    </citation>
    <scope>NUCLEOTIDE SEQUENCE [LARGE SCALE GENOMIC DNA]</scope>
    <source>
        <strain evidence="2 3">MD-312</strain>
    </source>
</reference>
<evidence type="ECO:0000256" key="1">
    <source>
        <dbReference type="SAM" id="MobiDB-lite"/>
    </source>
</evidence>
<keyword evidence="3" id="KW-1185">Reference proteome</keyword>
<dbReference type="HOGENOM" id="CLU_009568_2_0_1"/>
<dbReference type="OrthoDB" id="107110at2759"/>
<organism evidence="2 3">
    <name type="scientific">Hydnomerulius pinastri MD-312</name>
    <dbReference type="NCBI Taxonomy" id="994086"/>
    <lineage>
        <taxon>Eukaryota</taxon>
        <taxon>Fungi</taxon>
        <taxon>Dikarya</taxon>
        <taxon>Basidiomycota</taxon>
        <taxon>Agaricomycotina</taxon>
        <taxon>Agaricomycetes</taxon>
        <taxon>Agaricomycetidae</taxon>
        <taxon>Boletales</taxon>
        <taxon>Boletales incertae sedis</taxon>
        <taxon>Leucogyrophana</taxon>
    </lineage>
</organism>
<dbReference type="Proteomes" id="UP000053820">
    <property type="component" value="Unassembled WGS sequence"/>
</dbReference>
<dbReference type="PANTHER" id="PTHR33266">
    <property type="entry name" value="CHROMOSOME 15, WHOLE GENOME SHOTGUN SEQUENCE"/>
    <property type="match status" value="1"/>
</dbReference>
<dbReference type="PANTHER" id="PTHR33266:SF1">
    <property type="entry name" value="F-BOX DOMAIN-CONTAINING PROTEIN"/>
    <property type="match status" value="1"/>
</dbReference>